<dbReference type="RefSeq" id="WP_115835320.1">
    <property type="nucleotide sequence ID" value="NZ_CP025086.1"/>
</dbReference>
<reference evidence="1 2" key="1">
    <citation type="submission" date="2018-08" db="EMBL/GenBank/DDBJ databases">
        <title>Genomic Encyclopedia of Type Strains, Phase IV (KMG-IV): sequencing the most valuable type-strain genomes for metagenomic binning, comparative biology and taxonomic classification.</title>
        <authorList>
            <person name="Goeker M."/>
        </authorList>
    </citation>
    <scope>NUCLEOTIDE SEQUENCE [LARGE SCALE GENOMIC DNA]</scope>
    <source>
        <strain evidence="1 2">BW863</strain>
    </source>
</reference>
<proteinExistence type="predicted"/>
<gene>
    <name evidence="1" type="ORF">DES32_0793</name>
</gene>
<dbReference type="Proteomes" id="UP000256900">
    <property type="component" value="Unassembled WGS sequence"/>
</dbReference>
<dbReference type="AlphaFoldDB" id="A0A3D9Z5L5"/>
<comment type="caution">
    <text evidence="1">The sequence shown here is derived from an EMBL/GenBank/DDBJ whole genome shotgun (WGS) entry which is preliminary data.</text>
</comment>
<dbReference type="EMBL" id="QUMO01000001">
    <property type="protein sequence ID" value="REF89568.1"/>
    <property type="molecule type" value="Genomic_DNA"/>
</dbReference>
<evidence type="ECO:0000313" key="2">
    <source>
        <dbReference type="Proteomes" id="UP000256900"/>
    </source>
</evidence>
<organism evidence="1 2">
    <name type="scientific">Methylovirgula ligni</name>
    <dbReference type="NCBI Taxonomy" id="569860"/>
    <lineage>
        <taxon>Bacteria</taxon>
        <taxon>Pseudomonadati</taxon>
        <taxon>Pseudomonadota</taxon>
        <taxon>Alphaproteobacteria</taxon>
        <taxon>Hyphomicrobiales</taxon>
        <taxon>Beijerinckiaceae</taxon>
        <taxon>Methylovirgula</taxon>
    </lineage>
</organism>
<evidence type="ECO:0000313" key="1">
    <source>
        <dbReference type="EMBL" id="REF89568.1"/>
    </source>
</evidence>
<keyword evidence="2" id="KW-1185">Reference proteome</keyword>
<name>A0A3D9Z5L5_9HYPH</name>
<accession>A0A3D9Z5L5</accession>
<protein>
    <submittedName>
        <fullName evidence="1">Uncharacterized protein</fullName>
    </submittedName>
</protein>
<sequence length="187" mass="20756">MNALIEASGGVRWRPPQDAIKLICERTRSGQSDATEALKAWVKDNSVKARNVETGKLLVGPVKVTVPQAAMANLFDIDFLKFFEIDIISLKSHLSSFSEPGSKRPKGAPDKYDWASVKSVLVEACQHWNGVPSRDHPDQEWRSQADAIRAVRDKMGKEWMDDGPAESTLKGRVGRMLKEIAAQKANK</sequence>